<dbReference type="Gramene" id="Kaladp0042s0107.1.v1.1">
    <property type="protein sequence ID" value="Kaladp0042s0107.1.v1.1"/>
    <property type="gene ID" value="Kaladp0042s0107.v1.1"/>
</dbReference>
<accession>A0A7N0TR66</accession>
<feature type="signal peptide" evidence="4">
    <location>
        <begin position="1"/>
        <end position="27"/>
    </location>
</feature>
<dbReference type="PRINTS" id="PR00689">
    <property type="entry name" value="ACOABINDINGP"/>
</dbReference>
<name>A0A7N0TR66_KALFE</name>
<dbReference type="Gene3D" id="1.20.80.10">
    <property type="match status" value="1"/>
</dbReference>
<dbReference type="PROSITE" id="PS51228">
    <property type="entry name" value="ACB_2"/>
    <property type="match status" value="1"/>
</dbReference>
<feature type="compositionally biased region" description="Basic and acidic residues" evidence="3">
    <location>
        <begin position="343"/>
        <end position="374"/>
    </location>
</feature>
<evidence type="ECO:0000259" key="5">
    <source>
        <dbReference type="PROSITE" id="PS51228"/>
    </source>
</evidence>
<evidence type="ECO:0000313" key="6">
    <source>
        <dbReference type="EnsemblPlants" id="Kaladp0042s0107.1.v1.1"/>
    </source>
</evidence>
<evidence type="ECO:0000256" key="1">
    <source>
        <dbReference type="ARBA" id="ARBA00005567"/>
    </source>
</evidence>
<keyword evidence="4" id="KW-0732">Signal</keyword>
<dbReference type="InterPro" id="IPR000582">
    <property type="entry name" value="Acyl-CoA-binding_protein"/>
</dbReference>
<dbReference type="SUPFAM" id="SSF47027">
    <property type="entry name" value="Acyl-CoA binding protein"/>
    <property type="match status" value="1"/>
</dbReference>
<dbReference type="PANTHER" id="PTHR23310">
    <property type="entry name" value="ACYL-COA-BINDING PROTEIN, ACBP"/>
    <property type="match status" value="1"/>
</dbReference>
<evidence type="ECO:0000256" key="3">
    <source>
        <dbReference type="SAM" id="MobiDB-lite"/>
    </source>
</evidence>
<dbReference type="GO" id="GO:0006631">
    <property type="term" value="P:fatty acid metabolic process"/>
    <property type="evidence" value="ECO:0007669"/>
    <property type="project" value="TreeGrafter"/>
</dbReference>
<dbReference type="GO" id="GO:0000062">
    <property type="term" value="F:fatty-acyl-CoA binding"/>
    <property type="evidence" value="ECO:0007669"/>
    <property type="project" value="InterPro"/>
</dbReference>
<reference evidence="6" key="1">
    <citation type="submission" date="2021-01" db="UniProtKB">
        <authorList>
            <consortium name="EnsemblPlants"/>
        </authorList>
    </citation>
    <scope>IDENTIFICATION</scope>
</reference>
<keyword evidence="7" id="KW-1185">Reference proteome</keyword>
<dbReference type="InterPro" id="IPR035984">
    <property type="entry name" value="Acyl-CoA-binding_sf"/>
</dbReference>
<dbReference type="EnsemblPlants" id="Kaladp0042s0107.1.v1.1">
    <property type="protein sequence ID" value="Kaladp0042s0107.1.v1.1"/>
    <property type="gene ID" value="Kaladp0042s0107.v1.1"/>
</dbReference>
<organism evidence="6 7">
    <name type="scientific">Kalanchoe fedtschenkoi</name>
    <name type="common">Lavender scallops</name>
    <name type="synonym">South American air plant</name>
    <dbReference type="NCBI Taxonomy" id="63787"/>
    <lineage>
        <taxon>Eukaryota</taxon>
        <taxon>Viridiplantae</taxon>
        <taxon>Streptophyta</taxon>
        <taxon>Embryophyta</taxon>
        <taxon>Tracheophyta</taxon>
        <taxon>Spermatophyta</taxon>
        <taxon>Magnoliopsida</taxon>
        <taxon>eudicotyledons</taxon>
        <taxon>Gunneridae</taxon>
        <taxon>Pentapetalae</taxon>
        <taxon>Saxifragales</taxon>
        <taxon>Crassulaceae</taxon>
        <taxon>Kalanchoe</taxon>
    </lineage>
</organism>
<proteinExistence type="inferred from homology"/>
<dbReference type="InterPro" id="IPR014352">
    <property type="entry name" value="FERM/acyl-CoA-bd_prot_sf"/>
</dbReference>
<feature type="region of interest" description="Disordered" evidence="3">
    <location>
        <begin position="329"/>
        <end position="378"/>
    </location>
</feature>
<dbReference type="Proteomes" id="UP000594263">
    <property type="component" value="Unplaced"/>
</dbReference>
<evidence type="ECO:0000313" key="7">
    <source>
        <dbReference type="Proteomes" id="UP000594263"/>
    </source>
</evidence>
<evidence type="ECO:0000256" key="2">
    <source>
        <dbReference type="ARBA" id="ARBA00023121"/>
    </source>
</evidence>
<feature type="region of interest" description="Disordered" evidence="3">
    <location>
        <begin position="496"/>
        <end position="536"/>
    </location>
</feature>
<comment type="similarity">
    <text evidence="1">Belongs to the ACBP family.</text>
</comment>
<feature type="region of interest" description="Disordered" evidence="3">
    <location>
        <begin position="228"/>
        <end position="257"/>
    </location>
</feature>
<sequence length="536" mass="57710">MDMVTELVLTALAAALLSFLVAKLVSAAVGGREAVEGVVVEERRMEGGGRRSGKKVRFAGVQDGCGAVVDRFEGVEDDERAVVETAAVVGEGVEVEGFGRLECVGNSVEEIGEVAAACVDGRELEEVSAVGDEDERGGEVAGLVEGSPERSVQMESRGSVEVRVDEARVEPEDLSGHCGGEQNEDVDVNKEVETEEVACEGFGGTGDEPLADVVRSACDSVEGFRSLKPDDIGGDVGGVEEEEKERGSGSVSVDETGDRFGAENVVSGHPNELAFCARVDHIDEIEEEENRELQAMHVENSDIGEEGKNEELKDALAEPVEEYLRNIEGGVKEEDGEDGQMEGDLKEKEKGEKEELKDAKVEISDELTEDRLGSSDEDDWEGIEMSELDNDFSAAAAFVRIENNGGKLSSIGSEVKLQLYALQKIITEGPCREPQPMALKMSARAKWNAWQRLGNMNPEEAMKQYISVVSDLVPEWAEQNAGVDYQSAGLEAINLSFSDPDQPKPLNESQSKTELVYDTEGGGTTASSSIEFKDNK</sequence>
<keyword evidence="2" id="KW-0446">Lipid-binding</keyword>
<dbReference type="PANTHER" id="PTHR23310:SF105">
    <property type="entry name" value="ACYL-COA-BINDING DOMAIN-CONTAINING PROTEIN 5"/>
    <property type="match status" value="1"/>
</dbReference>
<dbReference type="AlphaFoldDB" id="A0A7N0TR66"/>
<dbReference type="Pfam" id="PF00887">
    <property type="entry name" value="ACBP"/>
    <property type="match status" value="1"/>
</dbReference>
<protein>
    <recommendedName>
        <fullName evidence="5">ACB domain-containing protein</fullName>
    </recommendedName>
</protein>
<feature type="domain" description="ACB" evidence="5">
    <location>
        <begin position="388"/>
        <end position="478"/>
    </location>
</feature>
<feature type="chain" id="PRO_5029552661" description="ACB domain-containing protein" evidence="4">
    <location>
        <begin position="28"/>
        <end position="536"/>
    </location>
</feature>
<evidence type="ECO:0000256" key="4">
    <source>
        <dbReference type="SAM" id="SignalP"/>
    </source>
</evidence>